<feature type="domain" description="Zinc finger ZPR1-type" evidence="1">
    <location>
        <begin position="28"/>
        <end position="181"/>
    </location>
</feature>
<comment type="caution">
    <text evidence="2">The sequence shown here is derived from an EMBL/GenBank/DDBJ whole genome shotgun (WGS) entry which is preliminary data.</text>
</comment>
<gene>
    <name evidence="2" type="ORF">ENU31_03085</name>
</gene>
<evidence type="ECO:0000313" key="2">
    <source>
        <dbReference type="EMBL" id="HGM07377.1"/>
    </source>
</evidence>
<dbReference type="GO" id="GO:0008270">
    <property type="term" value="F:zinc ion binding"/>
    <property type="evidence" value="ECO:0007669"/>
    <property type="project" value="InterPro"/>
</dbReference>
<name>A0A7C4H7E3_9CREN</name>
<proteinExistence type="predicted"/>
<evidence type="ECO:0000259" key="1">
    <source>
        <dbReference type="SMART" id="SM00709"/>
    </source>
</evidence>
<organism evidence="2">
    <name type="scientific">Ignisphaera aggregans</name>
    <dbReference type="NCBI Taxonomy" id="334771"/>
    <lineage>
        <taxon>Archaea</taxon>
        <taxon>Thermoproteota</taxon>
        <taxon>Thermoprotei</taxon>
        <taxon>Desulfurococcales</taxon>
        <taxon>Desulfurococcaceae</taxon>
        <taxon>Ignisphaera</taxon>
    </lineage>
</organism>
<dbReference type="InterPro" id="IPR004457">
    <property type="entry name" value="Znf_ZPR1"/>
</dbReference>
<dbReference type="EMBL" id="DTCA01000098">
    <property type="protein sequence ID" value="HGM07377.1"/>
    <property type="molecule type" value="Genomic_DNA"/>
</dbReference>
<dbReference type="SMART" id="SM00709">
    <property type="entry name" value="Zpr1"/>
    <property type="match status" value="1"/>
</dbReference>
<sequence>MPHLCNQEIDLGDDMNHQSVSLLSKQTILCPICRNEAEITISEYSTQHEDIVIISLKCNYCSYRRSDIIPIASESIEKCIEIEVKEPKDLNTLLYIPQDTTISIPEIGVEVDVKELTLGSYITVDGILFEVAEKMRIVCLDQKLADNCIDTLQILNDIISGNVKPLTIRLMSLYGGIRVVKTYRENYKKKC</sequence>
<accession>A0A7C4H7E3</accession>
<dbReference type="InterPro" id="IPR042451">
    <property type="entry name" value="ZPR1_A/B_dom"/>
</dbReference>
<protein>
    <recommendedName>
        <fullName evidence="1">Zinc finger ZPR1-type domain-containing protein</fullName>
    </recommendedName>
</protein>
<reference evidence="2" key="1">
    <citation type="journal article" date="2020" name="mSystems">
        <title>Genome- and Community-Level Interaction Insights into Carbon Utilization and Element Cycling Functions of Hydrothermarchaeota in Hydrothermal Sediment.</title>
        <authorList>
            <person name="Zhou Z."/>
            <person name="Liu Y."/>
            <person name="Xu W."/>
            <person name="Pan J."/>
            <person name="Luo Z.H."/>
            <person name="Li M."/>
        </authorList>
    </citation>
    <scope>NUCLEOTIDE SEQUENCE [LARGE SCALE GENOMIC DNA]</scope>
    <source>
        <strain evidence="2">SpSt-658</strain>
    </source>
</reference>
<dbReference type="AlphaFoldDB" id="A0A7C4H7E3"/>
<dbReference type="Gene3D" id="2.60.120.1040">
    <property type="entry name" value="ZPR1, A/B domain"/>
    <property type="match status" value="1"/>
</dbReference>